<proteinExistence type="predicted"/>
<dbReference type="EMBL" id="LSYS01005497">
    <property type="protein sequence ID" value="OPJ77449.1"/>
    <property type="molecule type" value="Genomic_DNA"/>
</dbReference>
<comment type="caution">
    <text evidence="1">The sequence shown here is derived from an EMBL/GenBank/DDBJ whole genome shotgun (WGS) entry which is preliminary data.</text>
</comment>
<evidence type="ECO:0000313" key="2">
    <source>
        <dbReference type="Proteomes" id="UP000190648"/>
    </source>
</evidence>
<name>A0A1V4JZ11_PATFA</name>
<evidence type="ECO:0000313" key="1">
    <source>
        <dbReference type="EMBL" id="OPJ77449.1"/>
    </source>
</evidence>
<dbReference type="AlphaFoldDB" id="A0A1V4JZ11"/>
<keyword evidence="2" id="KW-1185">Reference proteome</keyword>
<reference evidence="1 2" key="1">
    <citation type="submission" date="2016-02" db="EMBL/GenBank/DDBJ databases">
        <title>Band-tailed pigeon sequencing and assembly.</title>
        <authorList>
            <person name="Soares A.E."/>
            <person name="Novak B.J."/>
            <person name="Rice E.S."/>
            <person name="O'Connell B."/>
            <person name="Chang D."/>
            <person name="Weber S."/>
            <person name="Shapiro B."/>
        </authorList>
    </citation>
    <scope>NUCLEOTIDE SEQUENCE [LARGE SCALE GENOMIC DNA]</scope>
    <source>
        <strain evidence="1">BTP2013</strain>
        <tissue evidence="1">Blood</tissue>
    </source>
</reference>
<dbReference type="InterPro" id="IPR051055">
    <property type="entry name" value="PIF1_helicase"/>
</dbReference>
<dbReference type="PANTHER" id="PTHR47642">
    <property type="entry name" value="ATP-DEPENDENT DNA HELICASE"/>
    <property type="match status" value="1"/>
</dbReference>
<organism evidence="1 2">
    <name type="scientific">Patagioenas fasciata monilis</name>
    <dbReference type="NCBI Taxonomy" id="372326"/>
    <lineage>
        <taxon>Eukaryota</taxon>
        <taxon>Metazoa</taxon>
        <taxon>Chordata</taxon>
        <taxon>Craniata</taxon>
        <taxon>Vertebrata</taxon>
        <taxon>Euteleostomi</taxon>
        <taxon>Archelosauria</taxon>
        <taxon>Archosauria</taxon>
        <taxon>Dinosauria</taxon>
        <taxon>Saurischia</taxon>
        <taxon>Theropoda</taxon>
        <taxon>Coelurosauria</taxon>
        <taxon>Aves</taxon>
        <taxon>Neognathae</taxon>
        <taxon>Neoaves</taxon>
        <taxon>Columbimorphae</taxon>
        <taxon>Columbiformes</taxon>
        <taxon>Columbidae</taxon>
        <taxon>Patagioenas</taxon>
    </lineage>
</organism>
<dbReference type="SUPFAM" id="SSF52540">
    <property type="entry name" value="P-loop containing nucleoside triphosphate hydrolases"/>
    <property type="match status" value="1"/>
</dbReference>
<accession>A0A1V4JZ11</accession>
<dbReference type="OrthoDB" id="272985at2759"/>
<dbReference type="PANTHER" id="PTHR47642:SF7">
    <property type="entry name" value="ATP-DEPENDENT DNA HELICASE PIF1"/>
    <property type="match status" value="1"/>
</dbReference>
<dbReference type="Proteomes" id="UP000190648">
    <property type="component" value="Unassembled WGS sequence"/>
</dbReference>
<evidence type="ECO:0008006" key="3">
    <source>
        <dbReference type="Google" id="ProtNLM"/>
    </source>
</evidence>
<sequence>MKSLYTWKSKLDPSEGNTAESKLISFTMSSPPFRLYPSCYLFPFGLVNGARGVVVGFESEEKGLPKVRFLCGVTQVIKMEKWVFKGPSGVHLSCQQLPLKLAWAISIHKSQGMSLHCLRVLDFDSKVERADPSVLQFYKQLRRHQLLTQDSLQTHSDADEKENWNRS</sequence>
<dbReference type="STRING" id="372326.A0A1V4JZ11"/>
<protein>
    <recommendedName>
        <fullName evidence="3">ATP-dependent DNA helicase PIF1</fullName>
    </recommendedName>
</protein>
<dbReference type="InterPro" id="IPR027417">
    <property type="entry name" value="P-loop_NTPase"/>
</dbReference>
<gene>
    <name evidence="1" type="ORF">AV530_007761</name>
</gene>